<proteinExistence type="predicted"/>
<name>A0ABV0VID0_9TELE</name>
<dbReference type="Proteomes" id="UP001482620">
    <property type="component" value="Unassembled WGS sequence"/>
</dbReference>
<evidence type="ECO:0000313" key="1">
    <source>
        <dbReference type="EMBL" id="MEQ2256512.1"/>
    </source>
</evidence>
<gene>
    <name evidence="1" type="ORF">ILYODFUR_024976</name>
</gene>
<sequence length="103" mass="12194">MKKEQLLSAACRFQLNMERVMVLYLWKAEQRRRHRPGFTRNGTSLESTTTYSRSSVWILLSIQDPFGVPAVPRWRMDQHSPEPVDTIYRRCIPTAEWLPTCLR</sequence>
<keyword evidence="2" id="KW-1185">Reference proteome</keyword>
<dbReference type="EMBL" id="JAHRIQ010107278">
    <property type="protein sequence ID" value="MEQ2256512.1"/>
    <property type="molecule type" value="Genomic_DNA"/>
</dbReference>
<organism evidence="1 2">
    <name type="scientific">Ilyodon furcidens</name>
    <name type="common">goldbreast splitfin</name>
    <dbReference type="NCBI Taxonomy" id="33524"/>
    <lineage>
        <taxon>Eukaryota</taxon>
        <taxon>Metazoa</taxon>
        <taxon>Chordata</taxon>
        <taxon>Craniata</taxon>
        <taxon>Vertebrata</taxon>
        <taxon>Euteleostomi</taxon>
        <taxon>Actinopterygii</taxon>
        <taxon>Neopterygii</taxon>
        <taxon>Teleostei</taxon>
        <taxon>Neoteleostei</taxon>
        <taxon>Acanthomorphata</taxon>
        <taxon>Ovalentaria</taxon>
        <taxon>Atherinomorphae</taxon>
        <taxon>Cyprinodontiformes</taxon>
        <taxon>Goodeidae</taxon>
        <taxon>Ilyodon</taxon>
    </lineage>
</organism>
<accession>A0ABV0VID0</accession>
<reference evidence="1 2" key="1">
    <citation type="submission" date="2021-06" db="EMBL/GenBank/DDBJ databases">
        <authorList>
            <person name="Palmer J.M."/>
        </authorList>
    </citation>
    <scope>NUCLEOTIDE SEQUENCE [LARGE SCALE GENOMIC DNA]</scope>
    <source>
        <strain evidence="2">if_2019</strain>
        <tissue evidence="1">Muscle</tissue>
    </source>
</reference>
<comment type="caution">
    <text evidence="1">The sequence shown here is derived from an EMBL/GenBank/DDBJ whole genome shotgun (WGS) entry which is preliminary data.</text>
</comment>
<evidence type="ECO:0000313" key="2">
    <source>
        <dbReference type="Proteomes" id="UP001482620"/>
    </source>
</evidence>
<protein>
    <submittedName>
        <fullName evidence="1">Uncharacterized protein</fullName>
    </submittedName>
</protein>